<dbReference type="AlphaFoldDB" id="I2FSB1"/>
<keyword evidence="3" id="KW-1185">Reference proteome</keyword>
<dbReference type="OMA" id="VVPWMMF"/>
<gene>
    <name evidence="2" type="ORF">UHOR_08145</name>
</gene>
<name>I2FSB1_USTHO</name>
<dbReference type="InterPro" id="IPR050464">
    <property type="entry name" value="Zeta_carotene_desat/Oxidored"/>
</dbReference>
<evidence type="ECO:0000313" key="3">
    <source>
        <dbReference type="Proteomes" id="UP000006174"/>
    </source>
</evidence>
<dbReference type="OrthoDB" id="2019015at2759"/>
<dbReference type="InterPro" id="IPR036188">
    <property type="entry name" value="FAD/NAD-bd_sf"/>
</dbReference>
<dbReference type="SUPFAM" id="SSF51905">
    <property type="entry name" value="FAD/NAD(P)-binding domain"/>
    <property type="match status" value="1"/>
</dbReference>
<feature type="region of interest" description="Disordered" evidence="1">
    <location>
        <begin position="1"/>
        <end position="23"/>
    </location>
</feature>
<evidence type="ECO:0000256" key="1">
    <source>
        <dbReference type="SAM" id="MobiDB-lite"/>
    </source>
</evidence>
<protein>
    <recommendedName>
        <fullName evidence="4">Flavin-containing amine oxidasedehydrogenase</fullName>
    </recommendedName>
</protein>
<dbReference type="STRING" id="1128400.I2FSB1"/>
<reference evidence="2 3" key="1">
    <citation type="journal article" date="2012" name="Plant Cell">
        <title>Genome comparison of barley and maize smut fungi reveals targeted loss of RNA silencing components and species-specific presence of transposable elements.</title>
        <authorList>
            <person name="Laurie J.D."/>
            <person name="Ali S."/>
            <person name="Linning R."/>
            <person name="Mannhaupt G."/>
            <person name="Wong P."/>
            <person name="Gueldener U."/>
            <person name="Muensterkoetter M."/>
            <person name="Moore R."/>
            <person name="Kahmann R."/>
            <person name="Bakkeren G."/>
            <person name="Schirawski J."/>
        </authorList>
    </citation>
    <scope>NUCLEOTIDE SEQUENCE [LARGE SCALE GENOMIC DNA]</scope>
    <source>
        <strain evidence="3">Uh4875-4</strain>
    </source>
</reference>
<dbReference type="HOGENOM" id="CLU_019746_0_0_1"/>
<proteinExistence type="predicted"/>
<dbReference type="EMBL" id="CAGI01000149">
    <property type="protein sequence ID" value="CCF49804.1"/>
    <property type="molecule type" value="Genomic_DNA"/>
</dbReference>
<feature type="region of interest" description="Disordered" evidence="1">
    <location>
        <begin position="410"/>
        <end position="463"/>
    </location>
</feature>
<feature type="compositionally biased region" description="Basic and acidic residues" evidence="1">
    <location>
        <begin position="420"/>
        <end position="451"/>
    </location>
</feature>
<evidence type="ECO:0008006" key="4">
    <source>
        <dbReference type="Google" id="ProtNLM"/>
    </source>
</evidence>
<dbReference type="Gene3D" id="3.40.50.720">
    <property type="entry name" value="NAD(P)-binding Rossmann-like Domain"/>
    <property type="match status" value="1"/>
</dbReference>
<dbReference type="Pfam" id="PF13450">
    <property type="entry name" value="NAD_binding_8"/>
    <property type="match status" value="1"/>
</dbReference>
<dbReference type="PANTHER" id="PTHR42923:SF20">
    <property type="entry name" value="FLAVIN-CONTAINING AMINE OXIDASEDEHYDROGENASE"/>
    <property type="match status" value="1"/>
</dbReference>
<accession>I2FSB1</accession>
<comment type="caution">
    <text evidence="2">The sequence shown here is derived from an EMBL/GenBank/DDBJ whole genome shotgun (WGS) entry which is preliminary data.</text>
</comment>
<sequence length="589" mass="66939">MSSTTNGNGNGNGHGHAAHPPTKNKKRVIVVGAGASGMSACHAFSLSPFEFDVTLYDKQCSLGGSATSYQLPDPAKYRSQYINDGVQGASPVFYNTFKVFEHVLGFKAQQVGMQISFGKGKESFWSNVFPSELVEKYSKDINRFGTTLKTIKRFEVLFAVIPVHRMLKMFAFSDEFGERMVYPLVALFFGTGNDTKHISSAILERVFLDPSMRLFEFSEDSLLASVPTMMAFPELARVYAAWEDEITKNGNIRVETSREVTEIQRNTKEARKRGGNMLITSRRVDKEGKPLTTGDEEEQVEVFDELILACDADTSLKILNKAATWRERKILGSILYRWDITTTHNDYEYMSKHYQMTYDPKYNAKNRDDKETKESFEFAEKNWKPLYLIKMYQDDPALIEMSFDLTNYQPQFSGVGPTGPRERGARSPESAPPRERQGPHGKQGDSQEKELSPFASSNADELKEPPVQDHVFQTIFLNKELSEKWTRGEICKDKIILEKWWKQQSHRWTHYAYVVPWLWLINGANHTNYCGGWTLVNMQEVAIVSGYAAAVAIGAKYPFEEDKECARLFNLYNALAHLSFKNAKKALKG</sequence>
<evidence type="ECO:0000313" key="2">
    <source>
        <dbReference type="EMBL" id="CCF49804.1"/>
    </source>
</evidence>
<dbReference type="GO" id="GO:0016491">
    <property type="term" value="F:oxidoreductase activity"/>
    <property type="evidence" value="ECO:0007669"/>
    <property type="project" value="TreeGrafter"/>
</dbReference>
<dbReference type="Proteomes" id="UP000006174">
    <property type="component" value="Unassembled WGS sequence"/>
</dbReference>
<organism evidence="2 3">
    <name type="scientific">Ustilago hordei</name>
    <name type="common">Barley covered smut fungus</name>
    <dbReference type="NCBI Taxonomy" id="120017"/>
    <lineage>
        <taxon>Eukaryota</taxon>
        <taxon>Fungi</taxon>
        <taxon>Dikarya</taxon>
        <taxon>Basidiomycota</taxon>
        <taxon>Ustilaginomycotina</taxon>
        <taxon>Ustilaginomycetes</taxon>
        <taxon>Ustilaginales</taxon>
        <taxon>Ustilaginaceae</taxon>
        <taxon>Ustilago</taxon>
    </lineage>
</organism>
<dbReference type="eggNOG" id="ENOG502QPN7">
    <property type="taxonomic scope" value="Eukaryota"/>
</dbReference>
<dbReference type="PANTHER" id="PTHR42923">
    <property type="entry name" value="PROTOPORPHYRINOGEN OXIDASE"/>
    <property type="match status" value="1"/>
</dbReference>